<evidence type="ECO:0000313" key="3">
    <source>
        <dbReference type="Proteomes" id="UP000005307"/>
    </source>
</evidence>
<dbReference type="Gene3D" id="3.40.50.1820">
    <property type="entry name" value="alpha/beta hydrolase"/>
    <property type="match status" value="1"/>
</dbReference>
<dbReference type="InterPro" id="IPR050228">
    <property type="entry name" value="Carboxylesterase_BioH"/>
</dbReference>
<dbReference type="AlphaFoldDB" id="M9RB77"/>
<dbReference type="HOGENOM" id="CLU_020336_29_1_5"/>
<dbReference type="InterPro" id="IPR000073">
    <property type="entry name" value="AB_hydrolase_1"/>
</dbReference>
<protein>
    <submittedName>
        <fullName evidence="2">Putative alpha/beta hydrolase</fullName>
    </submittedName>
</protein>
<dbReference type="KEGG" id="oat:OAN307_c35250"/>
<dbReference type="eggNOG" id="COG2267">
    <property type="taxonomic scope" value="Bacteria"/>
</dbReference>
<proteinExistence type="predicted"/>
<dbReference type="PANTHER" id="PTHR43194">
    <property type="entry name" value="HYDROLASE ALPHA/BETA FOLD FAMILY"/>
    <property type="match status" value="1"/>
</dbReference>
<evidence type="ECO:0000259" key="1">
    <source>
        <dbReference type="Pfam" id="PF12697"/>
    </source>
</evidence>
<gene>
    <name evidence="2" type="ORF">OAN307_c35250</name>
</gene>
<name>M9RB77_9RHOB</name>
<sequence>MGGLPRPCSGYPGHQNSCPRLRRYDHQLCRTSRPRATTHRTLRRHRRLRSRHRRKRLRVWYICRLWCRRSRDCLCQAQRAIPRCVTGQMTQPSPLVLLAGMMCDGRLFKHMPPHIYLPITGHDTVEAIATDVLQNAPETFALGGLSMGGIVAMEVIRQAPDRITHLALMDTNCEAESDRVKAFRQPQIERALGGGLQSVMRDEMKPNYLADGPNRAKVLDLCMDMAMILGHDVFAAQSNALRDRPDQKDTLKNWCKPTLILCGEDDRMCPLHRHTLMAELMPQATLTVVPNAGHLPPLEQPDVTRTAIERWLH</sequence>
<evidence type="ECO:0000313" key="2">
    <source>
        <dbReference type="EMBL" id="AGI69003.1"/>
    </source>
</evidence>
<dbReference type="PANTHER" id="PTHR43194:SF2">
    <property type="entry name" value="PEROXISOMAL MEMBRANE PROTEIN LPX1"/>
    <property type="match status" value="1"/>
</dbReference>
<feature type="domain" description="AB hydrolase-1" evidence="1">
    <location>
        <begin position="123"/>
        <end position="304"/>
    </location>
</feature>
<dbReference type="GO" id="GO:0016787">
    <property type="term" value="F:hydrolase activity"/>
    <property type="evidence" value="ECO:0007669"/>
    <property type="project" value="UniProtKB-KW"/>
</dbReference>
<dbReference type="PRINTS" id="PR00111">
    <property type="entry name" value="ABHYDROLASE"/>
</dbReference>
<dbReference type="SUPFAM" id="SSF53474">
    <property type="entry name" value="alpha/beta-Hydrolases"/>
    <property type="match status" value="1"/>
</dbReference>
<keyword evidence="2" id="KW-0378">Hydrolase</keyword>
<reference evidence="2 3" key="1">
    <citation type="journal article" date="2013" name="PLoS ONE">
        <title>Poles Apart: Arctic and Antarctic Octadecabacter strains Share High Genome Plasticity and a New Type of Xanthorhodopsin.</title>
        <authorList>
            <person name="Vollmers J."/>
            <person name="Voget S."/>
            <person name="Dietrich S."/>
            <person name="Gollnow K."/>
            <person name="Smits M."/>
            <person name="Meyer K."/>
            <person name="Brinkhoff T."/>
            <person name="Simon M."/>
            <person name="Daniel R."/>
        </authorList>
    </citation>
    <scope>NUCLEOTIDE SEQUENCE [LARGE SCALE GENOMIC DNA]</scope>
    <source>
        <strain evidence="2 3">307</strain>
    </source>
</reference>
<accession>M9RB77</accession>
<dbReference type="Pfam" id="PF12697">
    <property type="entry name" value="Abhydrolase_6"/>
    <property type="match status" value="1"/>
</dbReference>
<keyword evidence="3" id="KW-1185">Reference proteome</keyword>
<dbReference type="InterPro" id="IPR029058">
    <property type="entry name" value="AB_hydrolase_fold"/>
</dbReference>
<dbReference type="Proteomes" id="UP000005307">
    <property type="component" value="Chromosome"/>
</dbReference>
<organism evidence="2 3">
    <name type="scientific">Octadecabacter antarcticus 307</name>
    <dbReference type="NCBI Taxonomy" id="391626"/>
    <lineage>
        <taxon>Bacteria</taxon>
        <taxon>Pseudomonadati</taxon>
        <taxon>Pseudomonadota</taxon>
        <taxon>Alphaproteobacteria</taxon>
        <taxon>Rhodobacterales</taxon>
        <taxon>Roseobacteraceae</taxon>
        <taxon>Octadecabacter</taxon>
    </lineage>
</organism>
<dbReference type="EMBL" id="CP003740">
    <property type="protein sequence ID" value="AGI69003.1"/>
    <property type="molecule type" value="Genomic_DNA"/>
</dbReference>
<dbReference type="STRING" id="391626.OAN307_c35250"/>